<dbReference type="GO" id="GO:0003723">
    <property type="term" value="F:RNA binding"/>
    <property type="evidence" value="ECO:0007669"/>
    <property type="project" value="UniProtKB-UniRule"/>
</dbReference>
<dbReference type="InterPro" id="IPR000504">
    <property type="entry name" value="RRM_dom"/>
</dbReference>
<dbReference type="Gene3D" id="3.30.70.330">
    <property type="match status" value="2"/>
</dbReference>
<organism evidence="5 6">
    <name type="scientific">Solanum pinnatisectum</name>
    <name type="common">tansyleaf nightshade</name>
    <dbReference type="NCBI Taxonomy" id="50273"/>
    <lineage>
        <taxon>Eukaryota</taxon>
        <taxon>Viridiplantae</taxon>
        <taxon>Streptophyta</taxon>
        <taxon>Embryophyta</taxon>
        <taxon>Tracheophyta</taxon>
        <taxon>Spermatophyta</taxon>
        <taxon>Magnoliopsida</taxon>
        <taxon>eudicotyledons</taxon>
        <taxon>Gunneridae</taxon>
        <taxon>Pentapetalae</taxon>
        <taxon>asterids</taxon>
        <taxon>lamiids</taxon>
        <taxon>Solanales</taxon>
        <taxon>Solanaceae</taxon>
        <taxon>Solanoideae</taxon>
        <taxon>Solaneae</taxon>
        <taxon>Solanum</taxon>
    </lineage>
</organism>
<evidence type="ECO:0000313" key="6">
    <source>
        <dbReference type="Proteomes" id="UP001311915"/>
    </source>
</evidence>
<evidence type="ECO:0000256" key="2">
    <source>
        <dbReference type="ARBA" id="ARBA00023242"/>
    </source>
</evidence>
<comment type="caution">
    <text evidence="5">The sequence shown here is derived from an EMBL/GenBank/DDBJ whole genome shotgun (WGS) entry which is preliminary data.</text>
</comment>
<dbReference type="PROSITE" id="PS50102">
    <property type="entry name" value="RRM"/>
    <property type="match status" value="1"/>
</dbReference>
<keyword evidence="6" id="KW-1185">Reference proteome</keyword>
<keyword evidence="3" id="KW-0694">RNA-binding</keyword>
<name>A0AAV9L3H7_9SOLN</name>
<comment type="subcellular location">
    <subcellularLocation>
        <location evidence="1">Nucleus</location>
    </subcellularLocation>
</comment>
<dbReference type="Pfam" id="PF00076">
    <property type="entry name" value="RRM_1"/>
    <property type="match status" value="1"/>
</dbReference>
<proteinExistence type="predicted"/>
<reference evidence="5 6" key="1">
    <citation type="submission" date="2023-10" db="EMBL/GenBank/DDBJ databases">
        <title>Genome-Wide Identification Analysis in wild type Solanum Pinnatisectum Reveals Some Genes Defensing Phytophthora Infestans.</title>
        <authorList>
            <person name="Sun C."/>
        </authorList>
    </citation>
    <scope>NUCLEOTIDE SEQUENCE [LARGE SCALE GENOMIC DNA]</scope>
    <source>
        <strain evidence="5">LQN</strain>
        <tissue evidence="5">Leaf</tissue>
    </source>
</reference>
<gene>
    <name evidence="5" type="ORF">R3W88_017488</name>
</gene>
<dbReference type="InterPro" id="IPR035979">
    <property type="entry name" value="RBD_domain_sf"/>
</dbReference>
<dbReference type="Proteomes" id="UP001311915">
    <property type="component" value="Unassembled WGS sequence"/>
</dbReference>
<feature type="domain" description="RRM" evidence="4">
    <location>
        <begin position="53"/>
        <end position="129"/>
    </location>
</feature>
<dbReference type="EMBL" id="JAWPEI010000008">
    <property type="protein sequence ID" value="KAK4719150.1"/>
    <property type="molecule type" value="Genomic_DNA"/>
</dbReference>
<dbReference type="SUPFAM" id="SSF54928">
    <property type="entry name" value="RNA-binding domain, RBD"/>
    <property type="match status" value="2"/>
</dbReference>
<dbReference type="GO" id="GO:0000785">
    <property type="term" value="C:chromatin"/>
    <property type="evidence" value="ECO:0007669"/>
    <property type="project" value="TreeGrafter"/>
</dbReference>
<evidence type="ECO:0000259" key="4">
    <source>
        <dbReference type="PROSITE" id="PS50102"/>
    </source>
</evidence>
<evidence type="ECO:0000256" key="1">
    <source>
        <dbReference type="ARBA" id="ARBA00004123"/>
    </source>
</evidence>
<sequence>MCDKDSGRPRGFGFVMYADPEIADKVLKENHTIDEYIIFVYEVDVKKALTKTTRIYVGGLPLSLTEDELKEYFSSYGYVVDHCIILDRTTGRSRRFGFVSFDKEEAVEKVLSNGHMHDFVANNDGGSIEAFGGGYGGNMGSGYGGYGGYEGYGDYGRYSKFAGSYGVSPTGFYPGYCYGFWFGGAMYGAAGYEGSTYGIPA</sequence>
<dbReference type="GO" id="GO:0010468">
    <property type="term" value="P:regulation of gene expression"/>
    <property type="evidence" value="ECO:0007669"/>
    <property type="project" value="TreeGrafter"/>
</dbReference>
<dbReference type="AlphaFoldDB" id="A0AAV9L3H7"/>
<protein>
    <recommendedName>
        <fullName evidence="4">RRM domain-containing protein</fullName>
    </recommendedName>
</protein>
<dbReference type="PANTHER" id="PTHR48033">
    <property type="entry name" value="RNA-BINDING (RRM/RBD/RNP MOTIFS) FAMILY PROTEIN"/>
    <property type="match status" value="1"/>
</dbReference>
<keyword evidence="2" id="KW-0539">Nucleus</keyword>
<dbReference type="InterPro" id="IPR012677">
    <property type="entry name" value="Nucleotide-bd_a/b_plait_sf"/>
</dbReference>
<dbReference type="PANTHER" id="PTHR48033:SF10">
    <property type="entry name" value="RNA-BINDING PROTEIN SQUID"/>
    <property type="match status" value="1"/>
</dbReference>
<dbReference type="SMART" id="SM00360">
    <property type="entry name" value="RRM"/>
    <property type="match status" value="1"/>
</dbReference>
<evidence type="ECO:0000313" key="5">
    <source>
        <dbReference type="EMBL" id="KAK4719150.1"/>
    </source>
</evidence>
<evidence type="ECO:0000256" key="3">
    <source>
        <dbReference type="PROSITE-ProRule" id="PRU00176"/>
    </source>
</evidence>
<dbReference type="GO" id="GO:0005654">
    <property type="term" value="C:nucleoplasm"/>
    <property type="evidence" value="ECO:0007669"/>
    <property type="project" value="TreeGrafter"/>
</dbReference>
<accession>A0AAV9L3H7</accession>